<evidence type="ECO:0000256" key="1">
    <source>
        <dbReference type="ARBA" id="ARBA00022729"/>
    </source>
</evidence>
<gene>
    <name evidence="8" type="ORF">SAMN05216421_2731</name>
</gene>
<proteinExistence type="predicted"/>
<evidence type="ECO:0000259" key="6">
    <source>
        <dbReference type="Pfam" id="PF03724"/>
    </source>
</evidence>
<dbReference type="Proteomes" id="UP000243207">
    <property type="component" value="Chromosome I"/>
</dbReference>
<dbReference type="InterPro" id="IPR039366">
    <property type="entry name" value="Pilotin"/>
</dbReference>
<keyword evidence="8" id="KW-0346">Stress response</keyword>
<dbReference type="Pfam" id="PF09864">
    <property type="entry name" value="MliC"/>
    <property type="match status" value="1"/>
</dbReference>
<dbReference type="InterPro" id="IPR018660">
    <property type="entry name" value="MliC"/>
</dbReference>
<feature type="chain" id="PRO_5009265038" evidence="5">
    <location>
        <begin position="20"/>
        <end position="446"/>
    </location>
</feature>
<evidence type="ECO:0000256" key="3">
    <source>
        <dbReference type="ARBA" id="ARBA00023139"/>
    </source>
</evidence>
<accession>A0A1H1X167</accession>
<dbReference type="Pfam" id="PF03724">
    <property type="entry name" value="META"/>
    <property type="match status" value="1"/>
</dbReference>
<keyword evidence="1 5" id="KW-0732">Signal</keyword>
<dbReference type="EMBL" id="LT629736">
    <property type="protein sequence ID" value="SDT02790.1"/>
    <property type="molecule type" value="Genomic_DNA"/>
</dbReference>
<dbReference type="Gene3D" id="2.40.128.200">
    <property type="match status" value="1"/>
</dbReference>
<name>A0A1H1X167_9GAMM</name>
<evidence type="ECO:0000313" key="9">
    <source>
        <dbReference type="Proteomes" id="UP000243207"/>
    </source>
</evidence>
<dbReference type="OrthoDB" id="5348860at2"/>
<dbReference type="AlphaFoldDB" id="A0A1H1X167"/>
<evidence type="ECO:0000256" key="4">
    <source>
        <dbReference type="ARBA" id="ARBA00023288"/>
    </source>
</evidence>
<keyword evidence="2" id="KW-0472">Membrane</keyword>
<dbReference type="InterPro" id="IPR053147">
    <property type="entry name" value="Hsp_HslJ-like"/>
</dbReference>
<dbReference type="InterPro" id="IPR005184">
    <property type="entry name" value="DUF306_Meta_HslJ"/>
</dbReference>
<evidence type="ECO:0000256" key="5">
    <source>
        <dbReference type="SAM" id="SignalP"/>
    </source>
</evidence>
<dbReference type="InterPro" id="IPR038670">
    <property type="entry name" value="HslJ-like_sf"/>
</dbReference>
<dbReference type="SUPFAM" id="SSF141488">
    <property type="entry name" value="YdhA-like"/>
    <property type="match status" value="1"/>
</dbReference>
<feature type="domain" description="C-type lysozyme inhibitor" evidence="7">
    <location>
        <begin position="163"/>
        <end position="224"/>
    </location>
</feature>
<evidence type="ECO:0000259" key="7">
    <source>
        <dbReference type="Pfam" id="PF09864"/>
    </source>
</evidence>
<dbReference type="InterPro" id="IPR036328">
    <property type="entry name" value="MliC_sf"/>
</dbReference>
<organism evidence="8 9">
    <name type="scientific">Halopseudomonas xinjiangensis</name>
    <dbReference type="NCBI Taxonomy" id="487184"/>
    <lineage>
        <taxon>Bacteria</taxon>
        <taxon>Pseudomonadati</taxon>
        <taxon>Pseudomonadota</taxon>
        <taxon>Gammaproteobacteria</taxon>
        <taxon>Pseudomonadales</taxon>
        <taxon>Pseudomonadaceae</taxon>
        <taxon>Halopseudomonas</taxon>
    </lineage>
</organism>
<dbReference type="Gene3D" id="2.40.128.270">
    <property type="match status" value="1"/>
</dbReference>
<dbReference type="PANTHER" id="PTHR35535:SF1">
    <property type="entry name" value="HEAT SHOCK PROTEIN HSLJ"/>
    <property type="match status" value="1"/>
</dbReference>
<dbReference type="STRING" id="487184.SAMN05216421_2731"/>
<evidence type="ECO:0000256" key="2">
    <source>
        <dbReference type="ARBA" id="ARBA00023136"/>
    </source>
</evidence>
<feature type="domain" description="DUF306" evidence="6">
    <location>
        <begin position="331"/>
        <end position="431"/>
    </location>
</feature>
<feature type="signal peptide" evidence="5">
    <location>
        <begin position="1"/>
        <end position="19"/>
    </location>
</feature>
<dbReference type="RefSeq" id="WP_093395708.1">
    <property type="nucleotide sequence ID" value="NZ_LT629736.1"/>
</dbReference>
<dbReference type="Pfam" id="PF09619">
    <property type="entry name" value="YscW"/>
    <property type="match status" value="1"/>
</dbReference>
<protein>
    <submittedName>
        <fullName evidence="8">Heat shock protein HslJ</fullName>
    </submittedName>
</protein>
<dbReference type="PROSITE" id="PS51257">
    <property type="entry name" value="PROKAR_LIPOPROTEIN"/>
    <property type="match status" value="1"/>
</dbReference>
<sequence>MKMLSCAVLLTLLALTAGCSDTGNSPPAGSVRAEDRTRANEPLLRSITGSLSYRARIALPPESHALIELRDAAAQDNDDSGTLASQRIDLIDRQVPVGFKLEVPPEALRRANAYILRATIFERGKPAWLSEPLAINHRVDELDVGEMLLLPRRGAAFSSILECGRLQISAGYAGDDLLLEAFGERHVMLPVPSASGARYQAEGEPSTTFWTEGDAARLTLHGQAYPLCVAPGGLALPFRAFGHDPAWHLEINQQGLHVGEPEAGVEPVPYRISGTDNSHRTARSDDGSLVIEARKEPCRDPASGLVYPHRVELQEGDRRMQGCGGDPLRLLQGAVWQVEHIDGEPILEQTAITLEFRSDNRLVGVGSCNNFTGEYQLGEEGLTFSQALTTMKACAPEILEQERRFLRSLEGIGWFDLDRDGELLLQGDDNRSIRAREQATALTAAP</sequence>
<keyword evidence="9" id="KW-1185">Reference proteome</keyword>
<reference evidence="9" key="1">
    <citation type="submission" date="2016-10" db="EMBL/GenBank/DDBJ databases">
        <authorList>
            <person name="Varghese N."/>
            <person name="Submissions S."/>
        </authorList>
    </citation>
    <scope>NUCLEOTIDE SEQUENCE [LARGE SCALE GENOMIC DNA]</scope>
    <source>
        <strain evidence="9">NRRL B-51270</strain>
    </source>
</reference>
<keyword evidence="4" id="KW-0449">Lipoprotein</keyword>
<keyword evidence="3" id="KW-0564">Palmitate</keyword>
<evidence type="ECO:0000313" key="8">
    <source>
        <dbReference type="EMBL" id="SDT02790.1"/>
    </source>
</evidence>
<dbReference type="PANTHER" id="PTHR35535">
    <property type="entry name" value="HEAT SHOCK PROTEIN HSLJ"/>
    <property type="match status" value="1"/>
</dbReference>